<sequence length="173" mass="18885">MPKSSKLVYKKLISIQSEQLKEIQENWFKDIGLNHENSNVDFDVELAEGDWHLLGMVVEEAFVVSGNSESFSLCAGSSVNTLQMCSLTSCSGSVGVHPCQIPDHLGLESVAFVCGPPALPSFFFWQPCSQLHLGSQKTRPDAVPVAVCMSDVLPALCHSPFLTTLPLLNFFLV</sequence>
<protein>
    <submittedName>
        <fullName evidence="1">Uncharacterized protein</fullName>
    </submittedName>
</protein>
<name>A0AAD9QDN2_ACRCE</name>
<keyword evidence="2" id="KW-1185">Reference proteome</keyword>
<dbReference type="EMBL" id="JARQWQ010000042">
    <property type="protein sequence ID" value="KAK2558955.1"/>
    <property type="molecule type" value="Genomic_DNA"/>
</dbReference>
<evidence type="ECO:0000313" key="2">
    <source>
        <dbReference type="Proteomes" id="UP001249851"/>
    </source>
</evidence>
<dbReference type="AlphaFoldDB" id="A0AAD9QDN2"/>
<reference evidence="1" key="1">
    <citation type="journal article" date="2023" name="G3 (Bethesda)">
        <title>Whole genome assembly and annotation of the endangered Caribbean coral Acropora cervicornis.</title>
        <authorList>
            <person name="Selwyn J.D."/>
            <person name="Vollmer S.V."/>
        </authorList>
    </citation>
    <scope>NUCLEOTIDE SEQUENCE</scope>
    <source>
        <strain evidence="1">K2</strain>
    </source>
</reference>
<feature type="non-terminal residue" evidence="1">
    <location>
        <position position="1"/>
    </location>
</feature>
<comment type="caution">
    <text evidence="1">The sequence shown here is derived from an EMBL/GenBank/DDBJ whole genome shotgun (WGS) entry which is preliminary data.</text>
</comment>
<accession>A0AAD9QDN2</accession>
<gene>
    <name evidence="1" type="ORF">P5673_018582</name>
</gene>
<proteinExistence type="predicted"/>
<reference evidence="1" key="2">
    <citation type="journal article" date="2023" name="Science">
        <title>Genomic signatures of disease resistance in endangered staghorn corals.</title>
        <authorList>
            <person name="Vollmer S.V."/>
            <person name="Selwyn J.D."/>
            <person name="Despard B.A."/>
            <person name="Roesel C.L."/>
        </authorList>
    </citation>
    <scope>NUCLEOTIDE SEQUENCE</scope>
    <source>
        <strain evidence="1">K2</strain>
    </source>
</reference>
<organism evidence="1 2">
    <name type="scientific">Acropora cervicornis</name>
    <name type="common">Staghorn coral</name>
    <dbReference type="NCBI Taxonomy" id="6130"/>
    <lineage>
        <taxon>Eukaryota</taxon>
        <taxon>Metazoa</taxon>
        <taxon>Cnidaria</taxon>
        <taxon>Anthozoa</taxon>
        <taxon>Hexacorallia</taxon>
        <taxon>Scleractinia</taxon>
        <taxon>Astrocoeniina</taxon>
        <taxon>Acroporidae</taxon>
        <taxon>Acropora</taxon>
    </lineage>
</organism>
<evidence type="ECO:0000313" key="1">
    <source>
        <dbReference type="EMBL" id="KAK2558955.1"/>
    </source>
</evidence>
<dbReference type="Proteomes" id="UP001249851">
    <property type="component" value="Unassembled WGS sequence"/>
</dbReference>